<dbReference type="InterPro" id="IPR001173">
    <property type="entry name" value="Glyco_trans_2-like"/>
</dbReference>
<gene>
    <name evidence="2" type="ORF">ACFORG_01560</name>
</gene>
<dbReference type="PANTHER" id="PTHR43685:SF11">
    <property type="entry name" value="GLYCOSYLTRANSFERASE TAGX-RELATED"/>
    <property type="match status" value="1"/>
</dbReference>
<accession>A0ABV7TCP6</accession>
<dbReference type="PANTHER" id="PTHR43685">
    <property type="entry name" value="GLYCOSYLTRANSFERASE"/>
    <property type="match status" value="1"/>
</dbReference>
<dbReference type="RefSeq" id="WP_386733616.1">
    <property type="nucleotide sequence ID" value="NZ_JBHRXI010000001.1"/>
</dbReference>
<keyword evidence="3" id="KW-1185">Reference proteome</keyword>
<comment type="caution">
    <text evidence="2">The sequence shown here is derived from an EMBL/GenBank/DDBJ whole genome shotgun (WGS) entry which is preliminary data.</text>
</comment>
<dbReference type="Pfam" id="PF00535">
    <property type="entry name" value="Glycos_transf_2"/>
    <property type="match status" value="1"/>
</dbReference>
<dbReference type="GO" id="GO:0016757">
    <property type="term" value="F:glycosyltransferase activity"/>
    <property type="evidence" value="ECO:0007669"/>
    <property type="project" value="UniProtKB-KW"/>
</dbReference>
<organism evidence="2 3">
    <name type="scientific">Lutimaribacter marinistellae</name>
    <dbReference type="NCBI Taxonomy" id="1820329"/>
    <lineage>
        <taxon>Bacteria</taxon>
        <taxon>Pseudomonadati</taxon>
        <taxon>Pseudomonadota</taxon>
        <taxon>Alphaproteobacteria</taxon>
        <taxon>Rhodobacterales</taxon>
        <taxon>Roseobacteraceae</taxon>
        <taxon>Lutimaribacter</taxon>
    </lineage>
</organism>
<evidence type="ECO:0000259" key="1">
    <source>
        <dbReference type="Pfam" id="PF00535"/>
    </source>
</evidence>
<dbReference type="InterPro" id="IPR050834">
    <property type="entry name" value="Glycosyltransf_2"/>
</dbReference>
<evidence type="ECO:0000313" key="2">
    <source>
        <dbReference type="EMBL" id="MFC3612433.1"/>
    </source>
</evidence>
<evidence type="ECO:0000313" key="3">
    <source>
        <dbReference type="Proteomes" id="UP001595629"/>
    </source>
</evidence>
<dbReference type="EMBL" id="JBHRXI010000001">
    <property type="protein sequence ID" value="MFC3612433.1"/>
    <property type="molecule type" value="Genomic_DNA"/>
</dbReference>
<name>A0ABV7TCP6_9RHOB</name>
<dbReference type="SUPFAM" id="SSF53448">
    <property type="entry name" value="Nucleotide-diphospho-sugar transferases"/>
    <property type="match status" value="1"/>
</dbReference>
<dbReference type="EC" id="2.4.-.-" evidence="2"/>
<protein>
    <submittedName>
        <fullName evidence="2">Glycosyltransferase</fullName>
        <ecNumber evidence="2">2.4.-.-</ecNumber>
    </submittedName>
</protein>
<keyword evidence="2" id="KW-0328">Glycosyltransferase</keyword>
<dbReference type="CDD" id="cd00761">
    <property type="entry name" value="Glyco_tranf_GTA_type"/>
    <property type="match status" value="1"/>
</dbReference>
<sequence length="631" mass="71222">MDFDHQIRILQSSGLIHSSWYNETYRDVPETGLSAVEHYLRYGARIGRNPGKDFHTKNYLRAYPDVAQSGLNPLLHYVLHGRAEGRLKRPSSEMLSYRIVERVRGKLLGMGFTEPALAELERLASDPEHALQRALASRELALWKMREKTPESYRAALVHLANARKGAPDDDFLCKISTAELLCYHFLGEIEEGIAAYETALASDTVNGDTLLARANFASEISERLDWINRVLRRYDIPPLRLTEDSQLPAYDRLTAVAPPNPVDVGPKVTVLVAAYAARDTIGTTLRALAEQSWRNLEILVLDDCSPDDTCEVVSGIAQQDPRIRLIRMERNGGAYVARNRGLDEATGEFVTLNDADDWSHPLKIETQVRHLMSTPEAIACTSQQARALSDLKFTRWTGRGNFIIHNTSSLMFRRGPVMEQLGYWDTVRFAADSELIRRMQRVFGKDCVHDLPTGPLSFQRDSESSVVADDVMGMNGFYFGVRKEYFDAQRHHHSRADTLKYSGDPANRPFPVPPMMRPERKQLLAEPQHFDVILAGDFRLHGPRLKQAVEKVATLKADGKRVGLVELFDYSAEAHGMKRIHETLRKLVDGQSCRVLVFGETVSCDRLEHVSGSWDLRFLPKITIAKDTAD</sequence>
<proteinExistence type="predicted"/>
<dbReference type="Gene3D" id="3.90.550.10">
    <property type="entry name" value="Spore Coat Polysaccharide Biosynthesis Protein SpsA, Chain A"/>
    <property type="match status" value="1"/>
</dbReference>
<reference evidence="3" key="1">
    <citation type="journal article" date="2019" name="Int. J. Syst. Evol. Microbiol.">
        <title>The Global Catalogue of Microorganisms (GCM) 10K type strain sequencing project: providing services to taxonomists for standard genome sequencing and annotation.</title>
        <authorList>
            <consortium name="The Broad Institute Genomics Platform"/>
            <consortium name="The Broad Institute Genome Sequencing Center for Infectious Disease"/>
            <person name="Wu L."/>
            <person name="Ma J."/>
        </authorList>
    </citation>
    <scope>NUCLEOTIDE SEQUENCE [LARGE SCALE GENOMIC DNA]</scope>
    <source>
        <strain evidence="3">KCTC 42911</strain>
    </source>
</reference>
<keyword evidence="2" id="KW-0808">Transferase</keyword>
<feature type="domain" description="Glycosyltransferase 2-like" evidence="1">
    <location>
        <begin position="270"/>
        <end position="395"/>
    </location>
</feature>
<dbReference type="InterPro" id="IPR029044">
    <property type="entry name" value="Nucleotide-diphossugar_trans"/>
</dbReference>
<dbReference type="Proteomes" id="UP001595629">
    <property type="component" value="Unassembled WGS sequence"/>
</dbReference>